<evidence type="ECO:0000256" key="2">
    <source>
        <dbReference type="ARBA" id="ARBA00022723"/>
    </source>
</evidence>
<dbReference type="InterPro" id="IPR010538">
    <property type="entry name" value="DHOR"/>
</dbReference>
<feature type="signal peptide" evidence="5">
    <location>
        <begin position="1"/>
        <end position="30"/>
    </location>
</feature>
<evidence type="ECO:0000313" key="8">
    <source>
        <dbReference type="Proteomes" id="UP000464751"/>
    </source>
</evidence>
<dbReference type="Pfam" id="PF06537">
    <property type="entry name" value="DHOR"/>
    <property type="match status" value="2"/>
</dbReference>
<evidence type="ECO:0000259" key="6">
    <source>
        <dbReference type="PROSITE" id="PS51007"/>
    </source>
</evidence>
<dbReference type="PROSITE" id="PS51007">
    <property type="entry name" value="CYTC"/>
    <property type="match status" value="2"/>
</dbReference>
<evidence type="ECO:0000256" key="3">
    <source>
        <dbReference type="ARBA" id="ARBA00023004"/>
    </source>
</evidence>
<sequence length="410" mass="42607">MRRAAGSSRRGWLRLAMCVALLSAAGAVSADDTRLDAAIGKALFERPWVPAPSSTRANDGLGPLFDARSCSACHPGAGRGATALDAHGRPEGLGLVLSLFRADGGPDPTYGHRLETMTLPGVPVEGMIGVTVEEGRRVPHADMLGYGALDPATHVSLRVAPDLRGRGGLERVSDAAILALEDPDDRDGDGVRGRARRLAVSEGGSSIGRFGWKASHATIESQSSEAFSLDLGLSTPLRLEPWGDCTKVQTQCRNAPHGREGEGEPEITGAIVDRIVLYLRALKAPATQTEPRAAALFAATGCAACHRPSLPATSGADVSLYTDVLLHDLGPGLADTSGVPGAGASEWRTAPLAGISGALAHGAGLLHDGRAANVAEAVRWHDGEAAGARTRFEALEARDRQTLVDFVSSL</sequence>
<protein>
    <submittedName>
        <fullName evidence="7">Thiol oxidoreductase</fullName>
    </submittedName>
</protein>
<evidence type="ECO:0000313" key="7">
    <source>
        <dbReference type="EMBL" id="QIB32444.1"/>
    </source>
</evidence>
<dbReference type="SUPFAM" id="SSF46626">
    <property type="entry name" value="Cytochrome c"/>
    <property type="match status" value="1"/>
</dbReference>
<dbReference type="PANTHER" id="PTHR30600">
    <property type="entry name" value="CYTOCHROME C PEROXIDASE-RELATED"/>
    <property type="match status" value="1"/>
</dbReference>
<dbReference type="InterPro" id="IPR051395">
    <property type="entry name" value="Cytochrome_c_Peroxidase/MauG"/>
</dbReference>
<dbReference type="GO" id="GO:0004130">
    <property type="term" value="F:cytochrome-c peroxidase activity"/>
    <property type="evidence" value="ECO:0007669"/>
    <property type="project" value="TreeGrafter"/>
</dbReference>
<keyword evidence="8" id="KW-1185">Reference proteome</keyword>
<dbReference type="GO" id="GO:0046872">
    <property type="term" value="F:metal ion binding"/>
    <property type="evidence" value="ECO:0007669"/>
    <property type="project" value="UniProtKB-KW"/>
</dbReference>
<keyword evidence="1 4" id="KW-0349">Heme</keyword>
<organism evidence="7 8">
    <name type="scientific">Ancylobacter pratisalsi</name>
    <dbReference type="NCBI Taxonomy" id="1745854"/>
    <lineage>
        <taxon>Bacteria</taxon>
        <taxon>Pseudomonadati</taxon>
        <taxon>Pseudomonadota</taxon>
        <taxon>Alphaproteobacteria</taxon>
        <taxon>Hyphomicrobiales</taxon>
        <taxon>Xanthobacteraceae</taxon>
        <taxon>Ancylobacter</taxon>
    </lineage>
</organism>
<dbReference type="InterPro" id="IPR009056">
    <property type="entry name" value="Cyt_c-like_dom"/>
</dbReference>
<name>A0A6P1YKX9_9HYPH</name>
<dbReference type="AlphaFoldDB" id="A0A6P1YKX9"/>
<feature type="chain" id="PRO_5026697587" evidence="5">
    <location>
        <begin position="31"/>
        <end position="410"/>
    </location>
</feature>
<keyword evidence="2 4" id="KW-0479">Metal-binding</keyword>
<dbReference type="PANTHER" id="PTHR30600:SF4">
    <property type="entry name" value="CYTOCHROME C DOMAIN-CONTAINING PROTEIN"/>
    <property type="match status" value="1"/>
</dbReference>
<dbReference type="InterPro" id="IPR036909">
    <property type="entry name" value="Cyt_c-like_dom_sf"/>
</dbReference>
<dbReference type="Gene3D" id="1.10.760.10">
    <property type="entry name" value="Cytochrome c-like domain"/>
    <property type="match status" value="1"/>
</dbReference>
<accession>A0A6P1YKX9</accession>
<reference evidence="7 8" key="1">
    <citation type="submission" date="2020-02" db="EMBL/GenBank/DDBJ databases">
        <authorList>
            <person name="Li G."/>
        </authorList>
    </citation>
    <scope>NUCLEOTIDE SEQUENCE [LARGE SCALE GENOMIC DNA]</scope>
    <source>
        <strain evidence="7 8">DSM 102029</strain>
    </source>
</reference>
<evidence type="ECO:0000256" key="4">
    <source>
        <dbReference type="PROSITE-ProRule" id="PRU00433"/>
    </source>
</evidence>
<dbReference type="Proteomes" id="UP000464751">
    <property type="component" value="Chromosome"/>
</dbReference>
<feature type="domain" description="Cytochrome c" evidence="6">
    <location>
        <begin position="288"/>
        <end position="410"/>
    </location>
</feature>
<evidence type="ECO:0000256" key="5">
    <source>
        <dbReference type="SAM" id="SignalP"/>
    </source>
</evidence>
<gene>
    <name evidence="7" type="ORF">G3A50_01055</name>
</gene>
<dbReference type="GO" id="GO:0009055">
    <property type="term" value="F:electron transfer activity"/>
    <property type="evidence" value="ECO:0007669"/>
    <property type="project" value="InterPro"/>
</dbReference>
<proteinExistence type="predicted"/>
<keyword evidence="5" id="KW-0732">Signal</keyword>
<dbReference type="EMBL" id="CP048630">
    <property type="protein sequence ID" value="QIB32444.1"/>
    <property type="molecule type" value="Genomic_DNA"/>
</dbReference>
<feature type="domain" description="Cytochrome c" evidence="6">
    <location>
        <begin position="35"/>
        <end position="183"/>
    </location>
</feature>
<evidence type="ECO:0000256" key="1">
    <source>
        <dbReference type="ARBA" id="ARBA00022617"/>
    </source>
</evidence>
<dbReference type="KEGG" id="apra:G3A50_01055"/>
<dbReference type="GO" id="GO:0020037">
    <property type="term" value="F:heme binding"/>
    <property type="evidence" value="ECO:0007669"/>
    <property type="project" value="InterPro"/>
</dbReference>
<keyword evidence="3 4" id="KW-0408">Iron</keyword>